<feature type="domain" description="RING-type" evidence="11">
    <location>
        <begin position="256"/>
        <end position="298"/>
    </location>
</feature>
<evidence type="ECO:0000256" key="6">
    <source>
        <dbReference type="ARBA" id="ARBA00022989"/>
    </source>
</evidence>
<proteinExistence type="predicted"/>
<feature type="transmembrane region" description="Helical" evidence="10">
    <location>
        <begin position="177"/>
        <end position="202"/>
    </location>
</feature>
<evidence type="ECO:0000256" key="4">
    <source>
        <dbReference type="ARBA" id="ARBA00022771"/>
    </source>
</evidence>
<dbReference type="GO" id="GO:0008270">
    <property type="term" value="F:zinc ion binding"/>
    <property type="evidence" value="ECO:0007669"/>
    <property type="project" value="UniProtKB-KW"/>
</dbReference>
<evidence type="ECO:0000256" key="10">
    <source>
        <dbReference type="SAM" id="Phobius"/>
    </source>
</evidence>
<dbReference type="Pfam" id="PF02225">
    <property type="entry name" value="PA"/>
    <property type="match status" value="1"/>
</dbReference>
<dbReference type="AlphaFoldDB" id="A0A8J2P0L7"/>
<dbReference type="SMART" id="SM00184">
    <property type="entry name" value="RING"/>
    <property type="match status" value="1"/>
</dbReference>
<protein>
    <recommendedName>
        <fullName evidence="11">RING-type domain-containing protein</fullName>
    </recommendedName>
</protein>
<dbReference type="PANTHER" id="PTHR46539:SF1">
    <property type="entry name" value="E3 UBIQUITIN-PROTEIN LIGASE ATL42"/>
    <property type="match status" value="1"/>
</dbReference>
<evidence type="ECO:0000256" key="3">
    <source>
        <dbReference type="ARBA" id="ARBA00022723"/>
    </source>
</evidence>
<dbReference type="EMBL" id="CAJVCH010064493">
    <property type="protein sequence ID" value="CAG7719779.1"/>
    <property type="molecule type" value="Genomic_DNA"/>
</dbReference>
<dbReference type="InterPro" id="IPR001841">
    <property type="entry name" value="Znf_RING"/>
</dbReference>
<keyword evidence="6 10" id="KW-1133">Transmembrane helix</keyword>
<accession>A0A8J2P0L7</accession>
<evidence type="ECO:0000313" key="12">
    <source>
        <dbReference type="EMBL" id="CAG7719779.1"/>
    </source>
</evidence>
<gene>
    <name evidence="12" type="ORF">AFUS01_LOCUS9085</name>
</gene>
<evidence type="ECO:0000256" key="7">
    <source>
        <dbReference type="ARBA" id="ARBA00023136"/>
    </source>
</evidence>
<evidence type="ECO:0000256" key="8">
    <source>
        <dbReference type="PROSITE-ProRule" id="PRU00175"/>
    </source>
</evidence>
<comment type="caution">
    <text evidence="12">The sequence shown here is derived from an EMBL/GenBank/DDBJ whole genome shotgun (WGS) entry which is preliminary data.</text>
</comment>
<evidence type="ECO:0000256" key="1">
    <source>
        <dbReference type="ARBA" id="ARBA00004370"/>
    </source>
</evidence>
<feature type="compositionally biased region" description="Acidic residues" evidence="9">
    <location>
        <begin position="361"/>
        <end position="371"/>
    </location>
</feature>
<organism evidence="12 13">
    <name type="scientific">Allacma fusca</name>
    <dbReference type="NCBI Taxonomy" id="39272"/>
    <lineage>
        <taxon>Eukaryota</taxon>
        <taxon>Metazoa</taxon>
        <taxon>Ecdysozoa</taxon>
        <taxon>Arthropoda</taxon>
        <taxon>Hexapoda</taxon>
        <taxon>Collembola</taxon>
        <taxon>Symphypleona</taxon>
        <taxon>Sminthuridae</taxon>
        <taxon>Allacma</taxon>
    </lineage>
</organism>
<evidence type="ECO:0000313" key="13">
    <source>
        <dbReference type="Proteomes" id="UP000708208"/>
    </source>
</evidence>
<keyword evidence="4 8" id="KW-0863">Zinc-finger</keyword>
<keyword evidence="7 10" id="KW-0472">Membrane</keyword>
<evidence type="ECO:0000256" key="9">
    <source>
        <dbReference type="SAM" id="MobiDB-lite"/>
    </source>
</evidence>
<dbReference type="GO" id="GO:0016020">
    <property type="term" value="C:membrane"/>
    <property type="evidence" value="ECO:0007669"/>
    <property type="project" value="UniProtKB-SubCell"/>
</dbReference>
<feature type="compositionally biased region" description="Polar residues" evidence="9">
    <location>
        <begin position="323"/>
        <end position="342"/>
    </location>
</feature>
<keyword evidence="13" id="KW-1185">Reference proteome</keyword>
<keyword evidence="2 10" id="KW-0812">Transmembrane</keyword>
<keyword evidence="5" id="KW-0862">Zinc</keyword>
<evidence type="ECO:0000256" key="5">
    <source>
        <dbReference type="ARBA" id="ARBA00022833"/>
    </source>
</evidence>
<keyword evidence="3" id="KW-0479">Metal-binding</keyword>
<evidence type="ECO:0000259" key="11">
    <source>
        <dbReference type="PROSITE" id="PS50089"/>
    </source>
</evidence>
<feature type="region of interest" description="Disordered" evidence="9">
    <location>
        <begin position="310"/>
        <end position="371"/>
    </location>
</feature>
<sequence>MTTHGASSGLVPVPVIALVILQLVCTCSSTQGSISVISRETNMVVRKLPCELSPEFGYNDNFRITGGLVVSSPLNSCEIVAPPPLAEDTDSWILLTSLSDCDFKTKITNARLSGYEAVIIYNESSNSSHTVPVKTDDYDSYFSCFTEHYNGVLLRNNFTYQHGYIVELSDDDIEVNWWIIFIMALIVAICLMVFVLCFRLAWYFSVICWTRLTALRDDFRRFARERRRSRRNKLFAAALKEVSPQKWNSNQLSESCAICVEEFHTDDELRILNCSHGFHISCIDEWLINGRRDCPVCKRKVVLENHELFSNTDSDTDDETAPLLSNSHSTNSQYGNVSSQTSQRRENPFMRGNSLQIQQENPDEELGNSDA</sequence>
<dbReference type="PROSITE" id="PS50089">
    <property type="entry name" value="ZF_RING_2"/>
    <property type="match status" value="1"/>
</dbReference>
<dbReference type="Pfam" id="PF13639">
    <property type="entry name" value="zf-RING_2"/>
    <property type="match status" value="1"/>
</dbReference>
<comment type="subcellular location">
    <subcellularLocation>
        <location evidence="1">Membrane</location>
    </subcellularLocation>
</comment>
<evidence type="ECO:0000256" key="2">
    <source>
        <dbReference type="ARBA" id="ARBA00022692"/>
    </source>
</evidence>
<dbReference type="PANTHER" id="PTHR46539">
    <property type="entry name" value="E3 UBIQUITIN-PROTEIN LIGASE ATL42"/>
    <property type="match status" value="1"/>
</dbReference>
<name>A0A8J2P0L7_9HEXA</name>
<dbReference type="Proteomes" id="UP000708208">
    <property type="component" value="Unassembled WGS sequence"/>
</dbReference>
<dbReference type="InterPro" id="IPR003137">
    <property type="entry name" value="PA_domain"/>
</dbReference>
<dbReference type="OrthoDB" id="8062037at2759"/>
<reference evidence="12" key="1">
    <citation type="submission" date="2021-06" db="EMBL/GenBank/DDBJ databases">
        <authorList>
            <person name="Hodson N. C."/>
            <person name="Mongue J. A."/>
            <person name="Jaron S. K."/>
        </authorList>
    </citation>
    <scope>NUCLEOTIDE SEQUENCE</scope>
</reference>